<comment type="caution">
    <text evidence="2">The sequence shown here is derived from an EMBL/GenBank/DDBJ whole genome shotgun (WGS) entry which is preliminary data.</text>
</comment>
<evidence type="ECO:0000313" key="3">
    <source>
        <dbReference type="Proteomes" id="UP000183605"/>
    </source>
</evidence>
<feature type="domain" description="SpoVT-AbrB" evidence="1">
    <location>
        <begin position="4"/>
        <end position="49"/>
    </location>
</feature>
<sequence>MQLVTISSQRQITIPVGMLGQLGVDKKDKLFLTVEGERMIAKPQKGNVVDRLAGSLNHLVSKSMLKIPTHKAIEIARDIAAKEIANE</sequence>
<name>A0A1J5BAU4_9BACT</name>
<gene>
    <name evidence="2" type="ORF">AUK18_00770</name>
</gene>
<dbReference type="InterPro" id="IPR007159">
    <property type="entry name" value="SpoVT-AbrB_dom"/>
</dbReference>
<evidence type="ECO:0000313" key="2">
    <source>
        <dbReference type="EMBL" id="OIP04056.1"/>
    </source>
</evidence>
<dbReference type="Pfam" id="PF04014">
    <property type="entry name" value="MazE_antitoxin"/>
    <property type="match status" value="1"/>
</dbReference>
<dbReference type="AlphaFoldDB" id="A0A1J5BAU4"/>
<dbReference type="Proteomes" id="UP000183605">
    <property type="component" value="Unassembled WGS sequence"/>
</dbReference>
<organism evidence="2 3">
    <name type="scientific">Candidatus Beckwithbacteria bacterium CG2_30_44_31</name>
    <dbReference type="NCBI Taxonomy" id="1805035"/>
    <lineage>
        <taxon>Bacteria</taxon>
        <taxon>Candidatus Beckwithiibacteriota</taxon>
    </lineage>
</organism>
<accession>A0A1J5BAU4</accession>
<dbReference type="GO" id="GO:0003677">
    <property type="term" value="F:DNA binding"/>
    <property type="evidence" value="ECO:0007669"/>
    <property type="project" value="InterPro"/>
</dbReference>
<dbReference type="SMART" id="SM00966">
    <property type="entry name" value="SpoVT_AbrB"/>
    <property type="match status" value="1"/>
</dbReference>
<dbReference type="SUPFAM" id="SSF89447">
    <property type="entry name" value="AbrB/MazE/MraZ-like"/>
    <property type="match status" value="1"/>
</dbReference>
<dbReference type="InterPro" id="IPR037914">
    <property type="entry name" value="SpoVT-AbrB_sf"/>
</dbReference>
<dbReference type="EMBL" id="MNXQ01000015">
    <property type="protein sequence ID" value="OIP04056.1"/>
    <property type="molecule type" value="Genomic_DNA"/>
</dbReference>
<evidence type="ECO:0000259" key="1">
    <source>
        <dbReference type="SMART" id="SM00966"/>
    </source>
</evidence>
<reference evidence="2 3" key="1">
    <citation type="journal article" date="2016" name="Environ. Microbiol.">
        <title>Genomic resolution of a cold subsurface aquifer community provides metabolic insights for novel microbes adapted to high CO concentrations.</title>
        <authorList>
            <person name="Probst A.J."/>
            <person name="Castelle C.J."/>
            <person name="Singh A."/>
            <person name="Brown C.T."/>
            <person name="Anantharaman K."/>
            <person name="Sharon I."/>
            <person name="Hug L.A."/>
            <person name="Burstein D."/>
            <person name="Emerson J.B."/>
            <person name="Thomas B.C."/>
            <person name="Banfield J.F."/>
        </authorList>
    </citation>
    <scope>NUCLEOTIDE SEQUENCE [LARGE SCALE GENOMIC DNA]</scope>
    <source>
        <strain evidence="2">CG2_30_44_31</strain>
    </source>
</reference>
<protein>
    <recommendedName>
        <fullName evidence="1">SpoVT-AbrB domain-containing protein</fullName>
    </recommendedName>
</protein>
<proteinExistence type="predicted"/>